<accession>A0AAV9DY92</accession>
<evidence type="ECO:0000313" key="2">
    <source>
        <dbReference type="Proteomes" id="UP001180020"/>
    </source>
</evidence>
<gene>
    <name evidence="1" type="ORF">QJS10_CPA10g01271</name>
</gene>
<protein>
    <submittedName>
        <fullName evidence="1">Uncharacterized protein</fullName>
    </submittedName>
</protein>
<comment type="caution">
    <text evidence="1">The sequence shown here is derived from an EMBL/GenBank/DDBJ whole genome shotgun (WGS) entry which is preliminary data.</text>
</comment>
<keyword evidence="2" id="KW-1185">Reference proteome</keyword>
<organism evidence="1 2">
    <name type="scientific">Acorus calamus</name>
    <name type="common">Sweet flag</name>
    <dbReference type="NCBI Taxonomy" id="4465"/>
    <lineage>
        <taxon>Eukaryota</taxon>
        <taxon>Viridiplantae</taxon>
        <taxon>Streptophyta</taxon>
        <taxon>Embryophyta</taxon>
        <taxon>Tracheophyta</taxon>
        <taxon>Spermatophyta</taxon>
        <taxon>Magnoliopsida</taxon>
        <taxon>Liliopsida</taxon>
        <taxon>Acoraceae</taxon>
        <taxon>Acorus</taxon>
    </lineage>
</organism>
<reference evidence="1" key="2">
    <citation type="submission" date="2023-06" db="EMBL/GenBank/DDBJ databases">
        <authorList>
            <person name="Ma L."/>
            <person name="Liu K.-W."/>
            <person name="Li Z."/>
            <person name="Hsiao Y.-Y."/>
            <person name="Qi Y."/>
            <person name="Fu T."/>
            <person name="Tang G."/>
            <person name="Zhang D."/>
            <person name="Sun W.-H."/>
            <person name="Liu D.-K."/>
            <person name="Li Y."/>
            <person name="Chen G.-Z."/>
            <person name="Liu X.-D."/>
            <person name="Liao X.-Y."/>
            <person name="Jiang Y.-T."/>
            <person name="Yu X."/>
            <person name="Hao Y."/>
            <person name="Huang J."/>
            <person name="Zhao X.-W."/>
            <person name="Ke S."/>
            <person name="Chen Y.-Y."/>
            <person name="Wu W.-L."/>
            <person name="Hsu J.-L."/>
            <person name="Lin Y.-F."/>
            <person name="Huang M.-D."/>
            <person name="Li C.-Y."/>
            <person name="Huang L."/>
            <person name="Wang Z.-W."/>
            <person name="Zhao X."/>
            <person name="Zhong W.-Y."/>
            <person name="Peng D.-H."/>
            <person name="Ahmad S."/>
            <person name="Lan S."/>
            <person name="Zhang J.-S."/>
            <person name="Tsai W.-C."/>
            <person name="Van De Peer Y."/>
            <person name="Liu Z.-J."/>
        </authorList>
    </citation>
    <scope>NUCLEOTIDE SEQUENCE</scope>
    <source>
        <strain evidence="1">CP</strain>
        <tissue evidence="1">Leaves</tissue>
    </source>
</reference>
<dbReference type="AlphaFoldDB" id="A0AAV9DY92"/>
<dbReference type="Proteomes" id="UP001180020">
    <property type="component" value="Unassembled WGS sequence"/>
</dbReference>
<dbReference type="EMBL" id="JAUJYO010000010">
    <property type="protein sequence ID" value="KAK1305844.1"/>
    <property type="molecule type" value="Genomic_DNA"/>
</dbReference>
<sequence length="83" mass="8943">MAQGSGGVTDEPRIECKMKEAAAAVDGVPCARSPGTACRGAFRRYMPPAPDGVPSQRLNNSRNVTKKSVRFTPYLYALDNILD</sequence>
<name>A0AAV9DY92_ACOCL</name>
<proteinExistence type="predicted"/>
<evidence type="ECO:0000313" key="1">
    <source>
        <dbReference type="EMBL" id="KAK1305844.1"/>
    </source>
</evidence>
<reference evidence="1" key="1">
    <citation type="journal article" date="2023" name="Nat. Commun.">
        <title>Diploid and tetraploid genomes of Acorus and the evolution of monocots.</title>
        <authorList>
            <person name="Ma L."/>
            <person name="Liu K.W."/>
            <person name="Li Z."/>
            <person name="Hsiao Y.Y."/>
            <person name="Qi Y."/>
            <person name="Fu T."/>
            <person name="Tang G.D."/>
            <person name="Zhang D."/>
            <person name="Sun W.H."/>
            <person name="Liu D.K."/>
            <person name="Li Y."/>
            <person name="Chen G.Z."/>
            <person name="Liu X.D."/>
            <person name="Liao X.Y."/>
            <person name="Jiang Y.T."/>
            <person name="Yu X."/>
            <person name="Hao Y."/>
            <person name="Huang J."/>
            <person name="Zhao X.W."/>
            <person name="Ke S."/>
            <person name="Chen Y.Y."/>
            <person name="Wu W.L."/>
            <person name="Hsu J.L."/>
            <person name="Lin Y.F."/>
            <person name="Huang M.D."/>
            <person name="Li C.Y."/>
            <person name="Huang L."/>
            <person name="Wang Z.W."/>
            <person name="Zhao X."/>
            <person name="Zhong W.Y."/>
            <person name="Peng D.H."/>
            <person name="Ahmad S."/>
            <person name="Lan S."/>
            <person name="Zhang J.S."/>
            <person name="Tsai W.C."/>
            <person name="Van de Peer Y."/>
            <person name="Liu Z.J."/>
        </authorList>
    </citation>
    <scope>NUCLEOTIDE SEQUENCE</scope>
    <source>
        <strain evidence="1">CP</strain>
    </source>
</reference>